<keyword evidence="3" id="KW-1185">Reference proteome</keyword>
<accession>A0ABY8C769</accession>
<dbReference type="Proteomes" id="UP001222275">
    <property type="component" value="Chromosome"/>
</dbReference>
<dbReference type="RefSeq" id="WP_275594068.1">
    <property type="nucleotide sequence ID" value="NZ_CP102381.1"/>
</dbReference>
<evidence type="ECO:0000313" key="2">
    <source>
        <dbReference type="EMBL" id="WEJ61809.1"/>
    </source>
</evidence>
<proteinExistence type="predicted"/>
<evidence type="ECO:0000256" key="1">
    <source>
        <dbReference type="SAM" id="Coils"/>
    </source>
</evidence>
<protein>
    <submittedName>
        <fullName evidence="2">Uncharacterized protein</fullName>
    </submittedName>
</protein>
<keyword evidence="1" id="KW-0175">Coiled coil</keyword>
<organism evidence="2 3">
    <name type="scientific">Thiomicrorhabdus lithotrophica</name>
    <dbReference type="NCBI Taxonomy" id="2949997"/>
    <lineage>
        <taxon>Bacteria</taxon>
        <taxon>Pseudomonadati</taxon>
        <taxon>Pseudomonadota</taxon>
        <taxon>Gammaproteobacteria</taxon>
        <taxon>Thiotrichales</taxon>
        <taxon>Piscirickettsiaceae</taxon>
        <taxon>Thiomicrorhabdus</taxon>
    </lineage>
</organism>
<sequence>MSNLEGMNMQQMMQQMKTMQTCLLQIDESELRQYEADIAKLESKLQQLCKDGKRDLAQETAISFGKRVAQSKAIQTIHSCTKNMQKNAFMPTLPDYSDMKNQHICDEITKN</sequence>
<gene>
    <name evidence="2" type="ORF">NR989_07250</name>
</gene>
<name>A0ABY8C769_9GAMM</name>
<feature type="coiled-coil region" evidence="1">
    <location>
        <begin position="24"/>
        <end position="51"/>
    </location>
</feature>
<dbReference type="EMBL" id="CP102381">
    <property type="protein sequence ID" value="WEJ61809.1"/>
    <property type="molecule type" value="Genomic_DNA"/>
</dbReference>
<reference evidence="2 3" key="1">
    <citation type="submission" date="2022-06" db="EMBL/GenBank/DDBJ databases">
        <title>Thiomicrohabdus sp. nov, an obligately chemolithoautotrophic, sulfur-oxidizing bacterium isolated from beach of Guanyin Mountain. Amoy.</title>
        <authorList>
            <person name="Zhu H."/>
        </authorList>
    </citation>
    <scope>NUCLEOTIDE SEQUENCE [LARGE SCALE GENOMIC DNA]</scope>
    <source>
        <strain evidence="2 3">XGS-01</strain>
    </source>
</reference>
<evidence type="ECO:0000313" key="3">
    <source>
        <dbReference type="Proteomes" id="UP001222275"/>
    </source>
</evidence>